<evidence type="ECO:0000256" key="2">
    <source>
        <dbReference type="SAM" id="Phobius"/>
    </source>
</evidence>
<feature type="compositionally biased region" description="Pro residues" evidence="1">
    <location>
        <begin position="89"/>
        <end position="99"/>
    </location>
</feature>
<evidence type="ECO:0000256" key="1">
    <source>
        <dbReference type="SAM" id="MobiDB-lite"/>
    </source>
</evidence>
<feature type="region of interest" description="Disordered" evidence="1">
    <location>
        <begin position="58"/>
        <end position="126"/>
    </location>
</feature>
<dbReference type="Proteomes" id="UP000700334">
    <property type="component" value="Unassembled WGS sequence"/>
</dbReference>
<feature type="region of interest" description="Disordered" evidence="1">
    <location>
        <begin position="1"/>
        <end position="43"/>
    </location>
</feature>
<protein>
    <submittedName>
        <fullName evidence="3">Uncharacterized protein</fullName>
    </submittedName>
</protein>
<feature type="non-terminal residue" evidence="3">
    <location>
        <position position="1"/>
    </location>
</feature>
<keyword evidence="2" id="KW-1133">Transmembrane helix</keyword>
<accession>A0A8J6AW59</accession>
<keyword evidence="4" id="KW-1185">Reference proteome</keyword>
<comment type="caution">
    <text evidence="3">The sequence shown here is derived from an EMBL/GenBank/DDBJ whole genome shotgun (WGS) entry which is preliminary data.</text>
</comment>
<keyword evidence="2" id="KW-0812">Transmembrane</keyword>
<feature type="transmembrane region" description="Helical" evidence="2">
    <location>
        <begin position="156"/>
        <end position="175"/>
    </location>
</feature>
<dbReference type="AlphaFoldDB" id="A0A8J6AW59"/>
<feature type="compositionally biased region" description="Polar residues" evidence="1">
    <location>
        <begin position="27"/>
        <end position="36"/>
    </location>
</feature>
<proteinExistence type="predicted"/>
<evidence type="ECO:0000313" key="4">
    <source>
        <dbReference type="Proteomes" id="UP000700334"/>
    </source>
</evidence>
<sequence length="193" mass="21146">DEPTSPKKPKSVSEPEPDDVDGGVTSPLPSEWTSVRISPEEDVVGQDVLAVCVLVTSDNSSSDTESVCGGSEDSGTEPCEERPRQLEPSPLPLEPPPQPRLLSRHSSLREAPTRADSPPSPEESKAVHALHRAKSIQSPTSNIYQSWRRKFQSRNVFSVFILTVFCFIFPTIFFSQCLGECLGWLLHASGKCL</sequence>
<dbReference type="OrthoDB" id="20799at2759"/>
<evidence type="ECO:0000313" key="3">
    <source>
        <dbReference type="EMBL" id="KAG8524247.1"/>
    </source>
</evidence>
<reference evidence="3" key="1">
    <citation type="journal article" date="2021" name="Evol. Appl.">
        <title>The genome of the Pyrenean desman and the effects of bottlenecks and inbreeding on the genomic landscape of an endangered species.</title>
        <authorList>
            <person name="Escoda L."/>
            <person name="Castresana J."/>
        </authorList>
    </citation>
    <scope>NUCLEOTIDE SEQUENCE</scope>
    <source>
        <strain evidence="3">IBE-C5619</strain>
    </source>
</reference>
<name>A0A8J6AW59_GALPY</name>
<dbReference type="EMBL" id="JAGFMF010011390">
    <property type="protein sequence ID" value="KAG8524247.1"/>
    <property type="molecule type" value="Genomic_DNA"/>
</dbReference>
<gene>
    <name evidence="3" type="ORF">J0S82_009536</name>
</gene>
<keyword evidence="2" id="KW-0472">Membrane</keyword>
<organism evidence="3 4">
    <name type="scientific">Galemys pyrenaicus</name>
    <name type="common">Iberian desman</name>
    <name type="synonym">Pyrenean desman</name>
    <dbReference type="NCBI Taxonomy" id="202257"/>
    <lineage>
        <taxon>Eukaryota</taxon>
        <taxon>Metazoa</taxon>
        <taxon>Chordata</taxon>
        <taxon>Craniata</taxon>
        <taxon>Vertebrata</taxon>
        <taxon>Euteleostomi</taxon>
        <taxon>Mammalia</taxon>
        <taxon>Eutheria</taxon>
        <taxon>Laurasiatheria</taxon>
        <taxon>Eulipotyphla</taxon>
        <taxon>Talpidae</taxon>
        <taxon>Galemys</taxon>
    </lineage>
</organism>